<accession>A0A7W4XV74</accession>
<protein>
    <recommendedName>
        <fullName evidence="3">Nucleotidyltransferase</fullName>
    </recommendedName>
</protein>
<reference evidence="1 2" key="1">
    <citation type="submission" date="2020-08" db="EMBL/GenBank/DDBJ databases">
        <title>The Agave Microbiome: Exploring the role of microbial communities in plant adaptations to desert environments.</title>
        <authorList>
            <person name="Partida-Martinez L.P."/>
        </authorList>
    </citation>
    <scope>NUCLEOTIDE SEQUENCE [LARGE SCALE GENOMIC DNA]</scope>
    <source>
        <strain evidence="1 2">AS2.23</strain>
    </source>
</reference>
<dbReference type="AlphaFoldDB" id="A0A7W4XV74"/>
<sequence length="273" mass="29820">MIRHPHAGEEARRLAEAGTVLLTQVGSGVHGTAVEGQDDRDELGLCLEPAEFVTGLARVRTPGGREIPFEQYELHTAWARPRGLAERSGPGDLDVVVYSARKWARLALAGNPTVLLPLWVPGGEVVRVTDAGRELRENASRFASRAAGRRFLGYLRSQRAAFLGERGRRAAVRARRSGPGYDPKPAMHALRLGVQGLELLRTGRVTLPVPGPDLDALRSVRRGEWARADVEAWLADLEADLAAAAAASPLPESGDRAWVDDWLTRSHRAFWAR</sequence>
<evidence type="ECO:0000313" key="2">
    <source>
        <dbReference type="Proteomes" id="UP000533269"/>
    </source>
</evidence>
<dbReference type="RefSeq" id="WP_221183010.1">
    <property type="nucleotide sequence ID" value="NZ_JACHVY010000001.1"/>
</dbReference>
<comment type="caution">
    <text evidence="1">The sequence shown here is derived from an EMBL/GenBank/DDBJ whole genome shotgun (WGS) entry which is preliminary data.</text>
</comment>
<dbReference type="InterPro" id="IPR018775">
    <property type="entry name" value="RlaP"/>
</dbReference>
<dbReference type="PANTHER" id="PTHR34817">
    <property type="entry name" value="NUCLEOTIDYLTRANSFERASE"/>
    <property type="match status" value="1"/>
</dbReference>
<proteinExistence type="predicted"/>
<evidence type="ECO:0008006" key="3">
    <source>
        <dbReference type="Google" id="ProtNLM"/>
    </source>
</evidence>
<evidence type="ECO:0000313" key="1">
    <source>
        <dbReference type="EMBL" id="MBB2899493.1"/>
    </source>
</evidence>
<dbReference type="PANTHER" id="PTHR34817:SF2">
    <property type="entry name" value="NUCLEOTIDYLTRANSFERASE"/>
    <property type="match status" value="1"/>
</dbReference>
<name>A0A7W4XV74_KINRA</name>
<dbReference type="EMBL" id="JACHVY010000001">
    <property type="protein sequence ID" value="MBB2899493.1"/>
    <property type="molecule type" value="Genomic_DNA"/>
</dbReference>
<dbReference type="Pfam" id="PF10127">
    <property type="entry name" value="RlaP"/>
    <property type="match status" value="1"/>
</dbReference>
<dbReference type="Proteomes" id="UP000533269">
    <property type="component" value="Unassembled WGS sequence"/>
</dbReference>
<reference evidence="1 2" key="2">
    <citation type="submission" date="2020-08" db="EMBL/GenBank/DDBJ databases">
        <authorList>
            <person name="Partida-Martinez L."/>
            <person name="Huntemann M."/>
            <person name="Clum A."/>
            <person name="Wang J."/>
            <person name="Palaniappan K."/>
            <person name="Ritter S."/>
            <person name="Chen I.-M."/>
            <person name="Stamatis D."/>
            <person name="Reddy T."/>
            <person name="O'Malley R."/>
            <person name="Daum C."/>
            <person name="Shapiro N."/>
            <person name="Ivanova N."/>
            <person name="Kyrpides N."/>
            <person name="Woyke T."/>
        </authorList>
    </citation>
    <scope>NUCLEOTIDE SEQUENCE [LARGE SCALE GENOMIC DNA]</scope>
    <source>
        <strain evidence="1 2">AS2.23</strain>
    </source>
</reference>
<organism evidence="1 2">
    <name type="scientific">Kineococcus radiotolerans</name>
    <dbReference type="NCBI Taxonomy" id="131568"/>
    <lineage>
        <taxon>Bacteria</taxon>
        <taxon>Bacillati</taxon>
        <taxon>Actinomycetota</taxon>
        <taxon>Actinomycetes</taxon>
        <taxon>Kineosporiales</taxon>
        <taxon>Kineosporiaceae</taxon>
        <taxon>Kineococcus</taxon>
    </lineage>
</organism>
<gene>
    <name evidence="1" type="ORF">FHR75_000281</name>
</gene>